<protein>
    <submittedName>
        <fullName evidence="4">Putative Phospho-2-dehydro-3-deoxyheptonate aldolase</fullName>
    </submittedName>
</protein>
<dbReference type="NCBIfam" id="TIGR01361">
    <property type="entry name" value="DAHP_synth_Bsub"/>
    <property type="match status" value="1"/>
</dbReference>
<sequence length="337" mass="37006">MIIVMNSKCTEDEVQRVKSEVESIGLGTYLSQGETYCIVGVVGEARDLDSDKLLRFQGVDKILKVQEPFKKANRLFKPEDTIVDVNGNLIGGNNLAVMAGPCSVESEEQIIEIAKSVKSSGATFLRGGAFKPRTSPYSFQGLELEGLELLKKARKATGLPIVTEIMSTDYIDNFAEDVDIIQVGARNMQNFDLLKQLGKTNKPILLKRGLSSTIEEWLMSAEYIMAGGNENVILCERGIRTFETYTRNTLDLSAIPMVKKLSHLPVIVDPSHAAGYWYLVEPLAKAAISAGADGLMIEVHNNPQCALSDGQQSIKPESFKTMMDKIKVLATIEGKKI</sequence>
<dbReference type="InterPro" id="IPR052899">
    <property type="entry name" value="Class-I_DAHP_synthase"/>
</dbReference>
<dbReference type="NCBIfam" id="NF009239">
    <property type="entry name" value="PRK12595.1"/>
    <property type="match status" value="1"/>
</dbReference>
<keyword evidence="5" id="KW-1185">Reference proteome</keyword>
<dbReference type="GO" id="GO:0016832">
    <property type="term" value="F:aldehyde-lyase activity"/>
    <property type="evidence" value="ECO:0007669"/>
    <property type="project" value="InterPro"/>
</dbReference>
<name>A0A1U6J2B5_9CLOT</name>
<dbReference type="GO" id="GO:0016740">
    <property type="term" value="F:transferase activity"/>
    <property type="evidence" value="ECO:0007669"/>
    <property type="project" value="UniProtKB-KW"/>
</dbReference>
<dbReference type="OrthoDB" id="9780456at2"/>
<dbReference type="Pfam" id="PF18152">
    <property type="entry name" value="DAHP_snth_FXD"/>
    <property type="match status" value="1"/>
</dbReference>
<dbReference type="Proteomes" id="UP000190476">
    <property type="component" value="Chromosome I"/>
</dbReference>
<evidence type="ECO:0000313" key="5">
    <source>
        <dbReference type="Proteomes" id="UP000190476"/>
    </source>
</evidence>
<dbReference type="Pfam" id="PF00793">
    <property type="entry name" value="DAHP_synth_1"/>
    <property type="match status" value="1"/>
</dbReference>
<proteinExistence type="predicted"/>
<evidence type="ECO:0000259" key="2">
    <source>
        <dbReference type="Pfam" id="PF00793"/>
    </source>
</evidence>
<evidence type="ECO:0000256" key="1">
    <source>
        <dbReference type="ARBA" id="ARBA00022679"/>
    </source>
</evidence>
<dbReference type="GO" id="GO:0009073">
    <property type="term" value="P:aromatic amino acid family biosynthetic process"/>
    <property type="evidence" value="ECO:0007669"/>
    <property type="project" value="InterPro"/>
</dbReference>
<dbReference type="GeneID" id="66301028"/>
<dbReference type="AlphaFoldDB" id="A0A1U6J2B5"/>
<dbReference type="InterPro" id="IPR013785">
    <property type="entry name" value="Aldolase_TIM"/>
</dbReference>
<feature type="domain" description="DAHP synthetase I/KDSA" evidence="2">
    <location>
        <begin position="87"/>
        <end position="325"/>
    </location>
</feature>
<dbReference type="InterPro" id="IPR006268">
    <property type="entry name" value="DAHP_syn_2"/>
</dbReference>
<reference evidence="5" key="1">
    <citation type="submission" date="2017-03" db="EMBL/GenBank/DDBJ databases">
        <authorList>
            <person name="Falquet L."/>
            <person name="Falquet L."/>
        </authorList>
    </citation>
    <scope>NUCLEOTIDE SEQUENCE [LARGE SCALE GENOMIC DNA]</scope>
</reference>
<dbReference type="Gene3D" id="3.20.20.70">
    <property type="entry name" value="Aldolase class I"/>
    <property type="match status" value="1"/>
</dbReference>
<dbReference type="SUPFAM" id="SSF51569">
    <property type="entry name" value="Aldolase"/>
    <property type="match status" value="1"/>
</dbReference>
<evidence type="ECO:0000313" key="4">
    <source>
        <dbReference type="EMBL" id="SLK14411.1"/>
    </source>
</evidence>
<dbReference type="NCBIfam" id="NF006421">
    <property type="entry name" value="PRK08673.1"/>
    <property type="match status" value="1"/>
</dbReference>
<dbReference type="RefSeq" id="WP_079481166.1">
    <property type="nucleotide sequence ID" value="NZ_CBML010000006.1"/>
</dbReference>
<dbReference type="STRING" id="1351755.CCH01_06670"/>
<dbReference type="InterPro" id="IPR041071">
    <property type="entry name" value="DAHP_snth_FXD"/>
</dbReference>
<organism evidence="4 5">
    <name type="scientific">Clostridium chauvoei JF4335</name>
    <dbReference type="NCBI Taxonomy" id="1351755"/>
    <lineage>
        <taxon>Bacteria</taxon>
        <taxon>Bacillati</taxon>
        <taxon>Bacillota</taxon>
        <taxon>Clostridia</taxon>
        <taxon>Eubacteriales</taxon>
        <taxon>Clostridiaceae</taxon>
        <taxon>Clostridium</taxon>
    </lineage>
</organism>
<evidence type="ECO:0000259" key="3">
    <source>
        <dbReference type="Pfam" id="PF18152"/>
    </source>
</evidence>
<dbReference type="EMBL" id="LT799839">
    <property type="protein sequence ID" value="SLK14411.1"/>
    <property type="molecule type" value="Genomic_DNA"/>
</dbReference>
<gene>
    <name evidence="4" type="ORF">CCH01_06670</name>
</gene>
<dbReference type="PANTHER" id="PTHR43018">
    <property type="entry name" value="PHOSPHO-2-DEHYDRO-3-DEOXYHEPTONATE ALDOLASE"/>
    <property type="match status" value="1"/>
</dbReference>
<feature type="domain" description="DAHP synthase ferredoxin-like" evidence="3">
    <location>
        <begin position="1"/>
        <end position="67"/>
    </location>
</feature>
<dbReference type="InterPro" id="IPR006218">
    <property type="entry name" value="DAHP1/KDSA"/>
</dbReference>
<dbReference type="Gene3D" id="3.30.70.1140">
    <property type="entry name" value="Phospho-2-dehydro-3-deoxyheptonate aldolase, domain 1"/>
    <property type="match status" value="1"/>
</dbReference>
<accession>A0A1U6J2B5</accession>
<dbReference type="PANTHER" id="PTHR43018:SF2">
    <property type="entry name" value="PHOSPHO-2-DEHYDRO-3-DEOXYHEPTONATE ALDOLASE"/>
    <property type="match status" value="1"/>
</dbReference>
<keyword evidence="1" id="KW-0808">Transferase</keyword>